<proteinExistence type="predicted"/>
<evidence type="ECO:0000313" key="4">
    <source>
        <dbReference type="Proteomes" id="UP000198304"/>
    </source>
</evidence>
<keyword evidence="4" id="KW-1185">Reference proteome</keyword>
<feature type="chain" id="PRO_5012782846" description="Bacterial Ig-like domain-containing protein" evidence="1">
    <location>
        <begin position="23"/>
        <end position="190"/>
    </location>
</feature>
<reference evidence="3 4" key="1">
    <citation type="submission" date="2017-06" db="EMBL/GenBank/DDBJ databases">
        <authorList>
            <person name="Kim H.J."/>
            <person name="Triplett B.A."/>
        </authorList>
    </citation>
    <scope>NUCLEOTIDE SEQUENCE [LARGE SCALE GENOMIC DNA]</scope>
    <source>
        <strain evidence="3 4">SCA</strain>
    </source>
</reference>
<gene>
    <name evidence="3" type="ORF">SAMN05446037_1007139</name>
</gene>
<feature type="domain" description="Bacterial Ig-like" evidence="2">
    <location>
        <begin position="75"/>
        <end position="187"/>
    </location>
</feature>
<evidence type="ECO:0000256" key="1">
    <source>
        <dbReference type="SAM" id="SignalP"/>
    </source>
</evidence>
<dbReference type="RefSeq" id="WP_089282644.1">
    <property type="nucleotide sequence ID" value="NZ_FZOJ01000007.1"/>
</dbReference>
<feature type="signal peptide" evidence="1">
    <location>
        <begin position="1"/>
        <end position="22"/>
    </location>
</feature>
<accession>A0A239DEL0</accession>
<organism evidence="3 4">
    <name type="scientific">Anaerovirgula multivorans</name>
    <dbReference type="NCBI Taxonomy" id="312168"/>
    <lineage>
        <taxon>Bacteria</taxon>
        <taxon>Bacillati</taxon>
        <taxon>Bacillota</taxon>
        <taxon>Clostridia</taxon>
        <taxon>Peptostreptococcales</taxon>
        <taxon>Natronincolaceae</taxon>
        <taxon>Anaerovirgula</taxon>
    </lineage>
</organism>
<evidence type="ECO:0000259" key="2">
    <source>
        <dbReference type="Pfam" id="PF20251"/>
    </source>
</evidence>
<dbReference type="InterPro" id="IPR046878">
    <property type="entry name" value="Big_14"/>
</dbReference>
<dbReference type="PROSITE" id="PS51257">
    <property type="entry name" value="PROKAR_LIPOPROTEIN"/>
    <property type="match status" value="1"/>
</dbReference>
<dbReference type="OrthoDB" id="9779098at2"/>
<dbReference type="AlphaFoldDB" id="A0A239DEL0"/>
<dbReference type="Pfam" id="PF20251">
    <property type="entry name" value="Big_14"/>
    <property type="match status" value="1"/>
</dbReference>
<dbReference type="Proteomes" id="UP000198304">
    <property type="component" value="Unassembled WGS sequence"/>
</dbReference>
<keyword evidence="1" id="KW-0732">Signal</keyword>
<name>A0A239DEL0_9FIRM</name>
<dbReference type="EMBL" id="FZOJ01000007">
    <property type="protein sequence ID" value="SNS30825.1"/>
    <property type="molecule type" value="Genomic_DNA"/>
</dbReference>
<sequence>MKKKLLTMLMSGALIFVLTACSASGSEVSNGLDGASNSYTDVDGNAIAVDGVKGEIGETDFEVVTTDYAVVNELKGVTLRVKKDSISPTSITLIFENNSDKEYQYGTFYCIERKNDDTWTKLSYDIEGAVGWNDIAYMLPAKQSLEETVEWDWLYSSLAEGEYRIIKQFFDFRSAGDYDSYDLAAEFVIE</sequence>
<evidence type="ECO:0000313" key="3">
    <source>
        <dbReference type="EMBL" id="SNS30825.1"/>
    </source>
</evidence>
<protein>
    <recommendedName>
        <fullName evidence="2">Bacterial Ig-like domain-containing protein</fullName>
    </recommendedName>
</protein>